<dbReference type="RefSeq" id="WP_153741118.1">
    <property type="nucleotide sequence ID" value="NZ_JAHVHN010000001.1"/>
</dbReference>
<comment type="caution">
    <text evidence="1">The sequence shown here is derived from an EMBL/GenBank/DDBJ whole genome shotgun (WGS) entry which is preliminary data.</text>
</comment>
<evidence type="ECO:0000313" key="2">
    <source>
        <dbReference type="Proteomes" id="UP000469950"/>
    </source>
</evidence>
<sequence>MEKRQHFRLSDFLALEAFDGNKKIFPATPLSDDTKIQALHGDVLKAVMRGLRKAKTQGKVSTHELLALLSHELELAYSSIATFSGSEHDDPRRCAVSLSEGGIRIDACGESVARFQNRRLKLSLYLRDGIDEPLVVNANLRGQTFVEAESKWIFRFEFTGMTEKLRQRLFRYILQEQTKKVRTSGAEQAAM</sequence>
<evidence type="ECO:0008006" key="3">
    <source>
        <dbReference type="Google" id="ProtNLM"/>
    </source>
</evidence>
<accession>A0A833NA32</accession>
<protein>
    <recommendedName>
        <fullName evidence="3">PilZ domain-containing protein</fullName>
    </recommendedName>
</protein>
<reference evidence="1 2" key="1">
    <citation type="submission" date="2019-10" db="EMBL/GenBank/DDBJ databases">
        <title>Draft genome sequence of Marinobacter hydrocarbonoclasticus NCT7M from the microbiome of the marine copepod.</title>
        <authorList>
            <person name="Nuttall R."/>
            <person name="Sharma G."/>
            <person name="Moisander P."/>
        </authorList>
    </citation>
    <scope>NUCLEOTIDE SEQUENCE [LARGE SCALE GENOMIC DNA]</scope>
    <source>
        <strain evidence="1 2">NCT7M</strain>
    </source>
</reference>
<dbReference type="EMBL" id="WBMP01000012">
    <property type="protein sequence ID" value="KAE8544850.1"/>
    <property type="molecule type" value="Genomic_DNA"/>
</dbReference>
<evidence type="ECO:0000313" key="1">
    <source>
        <dbReference type="EMBL" id="KAE8544850.1"/>
    </source>
</evidence>
<dbReference type="Proteomes" id="UP000469950">
    <property type="component" value="Unassembled WGS sequence"/>
</dbReference>
<dbReference type="AlphaFoldDB" id="A0A833NA32"/>
<name>A0A833NA32_MARNT</name>
<gene>
    <name evidence="1" type="ORF">F6453_2680</name>
</gene>
<organism evidence="1 2">
    <name type="scientific">Marinobacter nauticus</name>
    <name type="common">Marinobacter hydrocarbonoclasticus</name>
    <name type="synonym">Marinobacter aquaeolei</name>
    <dbReference type="NCBI Taxonomy" id="2743"/>
    <lineage>
        <taxon>Bacteria</taxon>
        <taxon>Pseudomonadati</taxon>
        <taxon>Pseudomonadota</taxon>
        <taxon>Gammaproteobacteria</taxon>
        <taxon>Pseudomonadales</taxon>
        <taxon>Marinobacteraceae</taxon>
        <taxon>Marinobacter</taxon>
    </lineage>
</organism>
<proteinExistence type="predicted"/>